<protein>
    <submittedName>
        <fullName evidence="1">Ccdc58</fullName>
    </submittedName>
</protein>
<keyword evidence="2" id="KW-1185">Reference proteome</keyword>
<proteinExistence type="predicted"/>
<comment type="caution">
    <text evidence="1">The sequence shown here is derived from an EMBL/GenBank/DDBJ whole genome shotgun (WGS) entry which is preliminary data.</text>
</comment>
<evidence type="ECO:0000313" key="1">
    <source>
        <dbReference type="EMBL" id="KAL0483904.1"/>
    </source>
</evidence>
<accession>A0AAW2Z3L8</accession>
<reference evidence="1 2" key="1">
    <citation type="submission" date="2024-03" db="EMBL/GenBank/DDBJ databases">
        <title>The Acrasis kona genome and developmental transcriptomes reveal deep origins of eukaryotic multicellular pathways.</title>
        <authorList>
            <person name="Sheikh S."/>
            <person name="Fu C.-J."/>
            <person name="Brown M.W."/>
            <person name="Baldauf S.L."/>
        </authorList>
    </citation>
    <scope>NUCLEOTIDE SEQUENCE [LARGE SCALE GENOMIC DNA]</scope>
    <source>
        <strain evidence="1 2">ATCC MYA-3509</strain>
    </source>
</reference>
<organism evidence="1 2">
    <name type="scientific">Acrasis kona</name>
    <dbReference type="NCBI Taxonomy" id="1008807"/>
    <lineage>
        <taxon>Eukaryota</taxon>
        <taxon>Discoba</taxon>
        <taxon>Heterolobosea</taxon>
        <taxon>Tetramitia</taxon>
        <taxon>Eutetramitia</taxon>
        <taxon>Acrasidae</taxon>
        <taxon>Acrasis</taxon>
    </lineage>
</organism>
<dbReference type="Proteomes" id="UP001431209">
    <property type="component" value="Unassembled WGS sequence"/>
</dbReference>
<name>A0AAW2Z3L8_9EUKA</name>
<dbReference type="EMBL" id="JAOPGA020001001">
    <property type="protein sequence ID" value="KAL0483904.1"/>
    <property type="molecule type" value="Genomic_DNA"/>
</dbReference>
<dbReference type="AlphaFoldDB" id="A0AAW2Z3L8"/>
<evidence type="ECO:0000313" key="2">
    <source>
        <dbReference type="Proteomes" id="UP001431209"/>
    </source>
</evidence>
<sequence>MKNYSRKYDYKETARGGYGGYGIAHPNKVGLIYLILNKPHYYGFETGHTRLVFDVFGHSTEEEIRGVQIHLICDSESISLDEEDNEAVGLLTKMPQNIAGLFTRVPAFTFLNVEFYQMTKRDNDDKEIYLVGNIPQDMFNDMMQLKRPYLLPYLQERCGTVYDLMCSEVGKVSRCDKCVDYRGNIHKDCKHQAKWDGSINCYRFTERLLKEIEVIEPDIVRELHNSVPPIYLFDMFDSARQKVVDSKQNTIK</sequence>
<gene>
    <name evidence="1" type="ORF">AKO1_004512</name>
</gene>